<dbReference type="AlphaFoldDB" id="A0A150XL13"/>
<protein>
    <submittedName>
        <fullName evidence="2">Uncharacterized protein</fullName>
    </submittedName>
</protein>
<organism evidence="2 3">
    <name type="scientific">Roseivirga seohaensis</name>
    <dbReference type="NCBI Taxonomy" id="1914963"/>
    <lineage>
        <taxon>Bacteria</taxon>
        <taxon>Pseudomonadati</taxon>
        <taxon>Bacteroidota</taxon>
        <taxon>Cytophagia</taxon>
        <taxon>Cytophagales</taxon>
        <taxon>Roseivirgaceae</taxon>
        <taxon>Roseivirga</taxon>
    </lineage>
</organism>
<dbReference type="Proteomes" id="UP000075663">
    <property type="component" value="Unassembled WGS sequence"/>
</dbReference>
<sequence>MKKEAPNKVSELYKKAYNHADMICNYMPHLLDGMHTPKEGSSEYTRGWNDRVREYEKERSLLRDMPIPPKKEITKSPNKNLDIDPDLH</sequence>
<dbReference type="RefSeq" id="WP_062303475.1">
    <property type="nucleotide sequence ID" value="NZ_LRPB01000049.1"/>
</dbReference>
<dbReference type="STRING" id="1914963.AWW67_13300"/>
<gene>
    <name evidence="2" type="ORF">AWW67_13300</name>
</gene>
<evidence type="ECO:0000256" key="1">
    <source>
        <dbReference type="SAM" id="MobiDB-lite"/>
    </source>
</evidence>
<feature type="region of interest" description="Disordered" evidence="1">
    <location>
        <begin position="64"/>
        <end position="88"/>
    </location>
</feature>
<name>A0A150XL13_9BACT</name>
<reference evidence="2 3" key="1">
    <citation type="submission" date="2016-01" db="EMBL/GenBank/DDBJ databases">
        <title>Genome sequencing of Roseivirga seohaensis SW-152.</title>
        <authorList>
            <person name="Selvaratnam C."/>
            <person name="Thevarajoo S."/>
            <person name="Goh K.M."/>
            <person name="Ee R."/>
            <person name="Chan K.-G."/>
            <person name="Chong C.S."/>
        </authorList>
    </citation>
    <scope>NUCLEOTIDE SEQUENCE [LARGE SCALE GENOMIC DNA]</scope>
    <source>
        <strain evidence="2 3">SW-152</strain>
    </source>
</reference>
<evidence type="ECO:0000313" key="3">
    <source>
        <dbReference type="Proteomes" id="UP000075663"/>
    </source>
</evidence>
<proteinExistence type="predicted"/>
<evidence type="ECO:0000313" key="2">
    <source>
        <dbReference type="EMBL" id="KYG79345.1"/>
    </source>
</evidence>
<comment type="caution">
    <text evidence="2">The sequence shown here is derived from an EMBL/GenBank/DDBJ whole genome shotgun (WGS) entry which is preliminary data.</text>
</comment>
<accession>A0A150XL13</accession>
<dbReference type="EMBL" id="LRPB01000049">
    <property type="protein sequence ID" value="KYG79345.1"/>
    <property type="molecule type" value="Genomic_DNA"/>
</dbReference>